<dbReference type="InterPro" id="IPR022755">
    <property type="entry name" value="Znf_C2H2_jaz"/>
</dbReference>
<dbReference type="VEuPathDB" id="FungiDB:PC110_g159"/>
<dbReference type="Pfam" id="PF21884">
    <property type="entry name" value="ZUO1-like_ZHD"/>
    <property type="match status" value="1"/>
</dbReference>
<dbReference type="PROSITE" id="PS50076">
    <property type="entry name" value="DNAJ_2"/>
    <property type="match status" value="1"/>
</dbReference>
<dbReference type="SMART" id="SM00271">
    <property type="entry name" value="DnaJ"/>
    <property type="match status" value="1"/>
</dbReference>
<keyword evidence="1" id="KW-0479">Metal-binding</keyword>
<dbReference type="InterPro" id="IPR051964">
    <property type="entry name" value="Chaperone_stress_response"/>
</dbReference>
<dbReference type="PANTHER" id="PTHR44029">
    <property type="entry name" value="DNAJ HOMOLOG SUBFAMILY C MEMBER 21"/>
    <property type="match status" value="1"/>
</dbReference>
<dbReference type="SMART" id="SM00451">
    <property type="entry name" value="ZnF_U1"/>
    <property type="match status" value="1"/>
</dbReference>
<protein>
    <submittedName>
        <fullName evidence="9">Uncharacterized protein</fullName>
    </submittedName>
</protein>
<evidence type="ECO:0000256" key="4">
    <source>
        <dbReference type="PROSITE-ProRule" id="PRU00042"/>
    </source>
</evidence>
<organism evidence="9 10">
    <name type="scientific">Phytophthora cactorum</name>
    <dbReference type="NCBI Taxonomy" id="29920"/>
    <lineage>
        <taxon>Eukaryota</taxon>
        <taxon>Sar</taxon>
        <taxon>Stramenopiles</taxon>
        <taxon>Oomycota</taxon>
        <taxon>Peronosporomycetes</taxon>
        <taxon>Peronosporales</taxon>
        <taxon>Peronosporaceae</taxon>
        <taxon>Phytophthora</taxon>
    </lineage>
</organism>
<dbReference type="PROSITE" id="PS00028">
    <property type="entry name" value="ZINC_FINGER_C2H2_1"/>
    <property type="match status" value="1"/>
</dbReference>
<dbReference type="InterPro" id="IPR018253">
    <property type="entry name" value="DnaJ_domain_CS"/>
</dbReference>
<evidence type="ECO:0000259" key="8">
    <source>
        <dbReference type="PROSITE" id="PS50157"/>
    </source>
</evidence>
<feature type="compositionally biased region" description="Acidic residues" evidence="6">
    <location>
        <begin position="1062"/>
        <end position="1080"/>
    </location>
</feature>
<dbReference type="SMART" id="SM00355">
    <property type="entry name" value="ZnF_C2H2"/>
    <property type="match status" value="2"/>
</dbReference>
<comment type="caution">
    <text evidence="9">The sequence shown here is derived from an EMBL/GenBank/DDBJ whole genome shotgun (WGS) entry which is preliminary data.</text>
</comment>
<feature type="region of interest" description="Disordered" evidence="6">
    <location>
        <begin position="1047"/>
        <end position="1142"/>
    </location>
</feature>
<feature type="coiled-coil region" evidence="5">
    <location>
        <begin position="913"/>
        <end position="941"/>
    </location>
</feature>
<evidence type="ECO:0000256" key="2">
    <source>
        <dbReference type="ARBA" id="ARBA00022771"/>
    </source>
</evidence>
<feature type="compositionally biased region" description="Basic and acidic residues" evidence="6">
    <location>
        <begin position="1081"/>
        <end position="1108"/>
    </location>
</feature>
<dbReference type="Proteomes" id="UP000688947">
    <property type="component" value="Unassembled WGS sequence"/>
</dbReference>
<dbReference type="InterPro" id="IPR001623">
    <property type="entry name" value="DnaJ_domain"/>
</dbReference>
<feature type="compositionally biased region" description="Basic and acidic residues" evidence="6">
    <location>
        <begin position="1047"/>
        <end position="1061"/>
    </location>
</feature>
<keyword evidence="3" id="KW-0862">Zinc</keyword>
<dbReference type="InterPro" id="IPR054076">
    <property type="entry name" value="ZUO1-like_ZHD"/>
</dbReference>
<dbReference type="OrthoDB" id="119833at2759"/>
<feature type="domain" description="J" evidence="7">
    <location>
        <begin position="696"/>
        <end position="765"/>
    </location>
</feature>
<feature type="domain" description="C2H2-type" evidence="8">
    <location>
        <begin position="989"/>
        <end position="1018"/>
    </location>
</feature>
<evidence type="ECO:0000256" key="5">
    <source>
        <dbReference type="SAM" id="Coils"/>
    </source>
</evidence>
<dbReference type="VEuPathDB" id="FungiDB:PC110_g158"/>
<accession>A0A8T1V176</accession>
<dbReference type="InterPro" id="IPR003604">
    <property type="entry name" value="Matrin/U1-like-C_Znf_C2H2"/>
</dbReference>
<dbReference type="PANTHER" id="PTHR44029:SF1">
    <property type="entry name" value="DNAJ HOMOLOG SUBFAMILY C MEMBER 21"/>
    <property type="match status" value="1"/>
</dbReference>
<dbReference type="CDD" id="cd06257">
    <property type="entry name" value="DnaJ"/>
    <property type="match status" value="1"/>
</dbReference>
<dbReference type="GO" id="GO:0003676">
    <property type="term" value="F:nucleic acid binding"/>
    <property type="evidence" value="ECO:0007669"/>
    <property type="project" value="InterPro"/>
</dbReference>
<dbReference type="AlphaFoldDB" id="A0A8T1V176"/>
<evidence type="ECO:0000256" key="3">
    <source>
        <dbReference type="ARBA" id="ARBA00022833"/>
    </source>
</evidence>
<evidence type="ECO:0000313" key="10">
    <source>
        <dbReference type="Proteomes" id="UP000688947"/>
    </source>
</evidence>
<evidence type="ECO:0000259" key="7">
    <source>
        <dbReference type="PROSITE" id="PS50076"/>
    </source>
</evidence>
<evidence type="ECO:0000313" key="9">
    <source>
        <dbReference type="EMBL" id="KAG6975033.1"/>
    </source>
</evidence>
<name>A0A8T1V176_9STRA</name>
<gene>
    <name evidence="9" type="ORF">JG687_00000048</name>
</gene>
<evidence type="ECO:0000256" key="6">
    <source>
        <dbReference type="SAM" id="MobiDB-lite"/>
    </source>
</evidence>
<dbReference type="PROSITE" id="PS00636">
    <property type="entry name" value="DNAJ_1"/>
    <property type="match status" value="1"/>
</dbReference>
<keyword evidence="5" id="KW-0175">Coiled coil</keyword>
<dbReference type="PROSITE" id="PS50157">
    <property type="entry name" value="ZINC_FINGER_C2H2_2"/>
    <property type="match status" value="1"/>
</dbReference>
<dbReference type="Pfam" id="PF12171">
    <property type="entry name" value="zf-C2H2_jaz"/>
    <property type="match status" value="1"/>
</dbReference>
<dbReference type="Pfam" id="PF00226">
    <property type="entry name" value="DnaJ"/>
    <property type="match status" value="1"/>
</dbReference>
<dbReference type="EMBL" id="JAENGZ010000001">
    <property type="protein sequence ID" value="KAG6975033.1"/>
    <property type="molecule type" value="Genomic_DNA"/>
</dbReference>
<dbReference type="GO" id="GO:0008270">
    <property type="term" value="F:zinc ion binding"/>
    <property type="evidence" value="ECO:0007669"/>
    <property type="project" value="UniProtKB-KW"/>
</dbReference>
<keyword evidence="2 4" id="KW-0863">Zinc-finger</keyword>
<evidence type="ECO:0000256" key="1">
    <source>
        <dbReference type="ARBA" id="ARBA00022723"/>
    </source>
</evidence>
<sequence length="1214" mass="140135">MSNAFQHGNVTLFTCPRIRQPECIKLVVPPDDSLPPGQEDWTTDDAVEAYCLHCNAIFPFHNGSSASVRKHVTSKHPQDLANFNTDEEMEEKVEEALANSRSRAKRLSSEFSMHEDELIEISSRVPRPVTKKKRTKRDEVLATIYSGDPTAMDLLIRWICGSLQPLSTVVESGFIDLIRFLSMGKVQLPNRETICRIVEHKAAEQRFETMRQVRKEVGQFSLSAEIWESEYDNYYGREKYLVLLCHHVNADFEPATLPLGVITTEDGGVDEMVKHILREWELSINNASLLLSTNNKLVCQLAVDLKLQRFPDIWAVVQASLVRWIRQPSGTSTSNPQTTHVNGSSARPRHAAESSVALVIADLKKLADDFDYDWDLKRTLMRAQITGGDEDSLKIRKTDCNSWDDLYDFLTELMVWRPSIHRFFATSSNTVIAEPTAKMWFVAEALLLILRSLREVQQITTKEKARTLPFMVHCLVIIKQQLNQEHILAGLIKHYRLTIEFDATEISRDLLLLQKSILDGISSTLNSSLSEFQWCSLLDPRYAKMEHISEDQREVCGFALAERALELHLKNTPAPGLMHRLLQEEDVPDDAETEETRMYIADEISTYLTDIQQSRTRITDPFKWWRENCKRYPFLSPLARVWLGTVGCSSAAIGGLRRQIPPQVTMDNWKYEESEDPWEIMSNVLYLHVIAPQMRCHYEVLAVARDASAVEIKKAFRLQALRWHPDKHQQNKISSEEATEQFQTIQNAYEVLSDPHEKKWYDEHREQILRGGDGKDDEDDEDELNLFRYFSASVYSGFGSDAKSFYSVYGELFSKIDGLDLEGGDGSRSVVAPELGDAKTSMEEVNYFYQHWKSYTTQRSFAWVDEYKTTDAPTRLVRRAMEKENKKLRDAAKKAFTTEVRELVDFVCRRDPRVRAFQKQKEQEKEQRRLEEEAKKREKQAAFDAERRAFQEQQEKLWADSNMETSRVADRDIEQELEKLRKKLDADVLVCDLCSKSFKSTKQLQNHLTSKKHREKEEELGVLSDLSILDDEMDRALQEELVALGKVKHEVNDENDAKPSTEEDQNAEDVDTEQQEADEEAALKRAEAERVRLEKEQKAAEKRRERKEMRKNKKKENVEKIVSSARSKKEKEDEEEQRGRGKKGIHLDAEHFVTAGAMLQFEQYITTSSWFSAEAFEDEFSLFFPTRDPSTLLLPSLLIKLLLQNKITLHTLME</sequence>
<dbReference type="GO" id="GO:0005737">
    <property type="term" value="C:cytoplasm"/>
    <property type="evidence" value="ECO:0007669"/>
    <property type="project" value="TreeGrafter"/>
</dbReference>
<proteinExistence type="predicted"/>
<dbReference type="InterPro" id="IPR013087">
    <property type="entry name" value="Znf_C2H2_type"/>
</dbReference>
<reference evidence="9" key="1">
    <citation type="submission" date="2021-01" db="EMBL/GenBank/DDBJ databases">
        <title>Phytophthora aleatoria, a newly-described species from Pinus radiata is distinct from Phytophthora cactorum isolates based on comparative genomics.</title>
        <authorList>
            <person name="Mcdougal R."/>
            <person name="Panda P."/>
            <person name="Williams N."/>
            <person name="Studholme D.J."/>
        </authorList>
    </citation>
    <scope>NUCLEOTIDE SEQUENCE</scope>
    <source>
        <strain evidence="9">NZFS 3830</strain>
    </source>
</reference>